<dbReference type="InterPro" id="IPR011025">
    <property type="entry name" value="GproteinA_insert"/>
</dbReference>
<dbReference type="GO" id="GO:0046872">
    <property type="term" value="F:metal ion binding"/>
    <property type="evidence" value="ECO:0007669"/>
    <property type="project" value="UniProtKB-KW"/>
</dbReference>
<keyword evidence="3 5" id="KW-0342">GTP-binding</keyword>
<keyword evidence="2 5" id="KW-0547">Nucleotide-binding</keyword>
<protein>
    <submittedName>
        <fullName evidence="8">Uncharacterized protein</fullName>
    </submittedName>
</protein>
<organism evidence="7 8">
    <name type="scientific">Romanomermis culicivorax</name>
    <name type="common">Nematode worm</name>
    <dbReference type="NCBI Taxonomy" id="13658"/>
    <lineage>
        <taxon>Eukaryota</taxon>
        <taxon>Metazoa</taxon>
        <taxon>Ecdysozoa</taxon>
        <taxon>Nematoda</taxon>
        <taxon>Enoplea</taxon>
        <taxon>Dorylaimia</taxon>
        <taxon>Mermithida</taxon>
        <taxon>Mermithoidea</taxon>
        <taxon>Mermithidae</taxon>
        <taxon>Romanomermis</taxon>
    </lineage>
</organism>
<dbReference type="GO" id="GO:0003924">
    <property type="term" value="F:GTPase activity"/>
    <property type="evidence" value="ECO:0007669"/>
    <property type="project" value="InterPro"/>
</dbReference>
<dbReference type="GO" id="GO:0005525">
    <property type="term" value="F:GTP binding"/>
    <property type="evidence" value="ECO:0007669"/>
    <property type="project" value="UniProtKB-KW"/>
</dbReference>
<dbReference type="Gene3D" id="1.10.400.10">
    <property type="entry name" value="GI Alpha 1, domain 2-like"/>
    <property type="match status" value="1"/>
</dbReference>
<dbReference type="PROSITE" id="PS51882">
    <property type="entry name" value="G_ALPHA"/>
    <property type="match status" value="1"/>
</dbReference>
<dbReference type="InterPro" id="IPR001019">
    <property type="entry name" value="Gprotein_alpha_su"/>
</dbReference>
<evidence type="ECO:0000256" key="4">
    <source>
        <dbReference type="ARBA" id="ARBA00023224"/>
    </source>
</evidence>
<evidence type="ECO:0000256" key="5">
    <source>
        <dbReference type="PIRSR" id="PIRSR601019-1"/>
    </source>
</evidence>
<sequence length="163" mass="18649">NAFCAGAAGGGKTTILKQLRILHQDKFEESELRQHKRVIHANIVKMAAEILEYLLQHNQELSKVSAAGCIDIFKKVDYNRSEFVINPDLATLLLALRADTVFRHCYMQTAELSFMVSTKYYFENLDRICAPEYTPNDQDILRNRVSTTGVVELRLTIQGRPFR</sequence>
<proteinExistence type="predicted"/>
<evidence type="ECO:0000256" key="2">
    <source>
        <dbReference type="ARBA" id="ARBA00022741"/>
    </source>
</evidence>
<dbReference type="SMART" id="SM00275">
    <property type="entry name" value="G_alpha"/>
    <property type="match status" value="1"/>
</dbReference>
<keyword evidence="1 6" id="KW-0479">Metal-binding</keyword>
<keyword evidence="7" id="KW-1185">Reference proteome</keyword>
<dbReference type="GO" id="GO:0007188">
    <property type="term" value="P:adenylate cyclase-modulating G protein-coupled receptor signaling pathway"/>
    <property type="evidence" value="ECO:0007669"/>
    <property type="project" value="TreeGrafter"/>
</dbReference>
<feature type="binding site" evidence="5">
    <location>
        <begin position="141"/>
        <end position="147"/>
    </location>
    <ligand>
        <name>GTP</name>
        <dbReference type="ChEBI" id="CHEBI:37565"/>
    </ligand>
</feature>
<evidence type="ECO:0000313" key="7">
    <source>
        <dbReference type="Proteomes" id="UP000887565"/>
    </source>
</evidence>
<dbReference type="PRINTS" id="PR00318">
    <property type="entry name" value="GPROTEINA"/>
</dbReference>
<accession>A0A915JDM3</accession>
<evidence type="ECO:0000313" key="8">
    <source>
        <dbReference type="WBParaSite" id="nRc.2.0.1.t24272-RA"/>
    </source>
</evidence>
<keyword evidence="4" id="KW-0807">Transducer</keyword>
<dbReference type="GO" id="GO:0001664">
    <property type="term" value="F:G protein-coupled receptor binding"/>
    <property type="evidence" value="ECO:0007669"/>
    <property type="project" value="TreeGrafter"/>
</dbReference>
<dbReference type="WBParaSite" id="nRc.2.0.1.t24272-RA">
    <property type="protein sequence ID" value="nRc.2.0.1.t24272-RA"/>
    <property type="gene ID" value="nRc.2.0.1.g24272"/>
</dbReference>
<dbReference type="PANTHER" id="PTHR10218:SF302">
    <property type="entry name" value="GUANINE NUCLEOTIDE-BINDING PROTEIN ALPHA-5 SUBUNIT"/>
    <property type="match status" value="1"/>
</dbReference>
<feature type="binding site" evidence="6">
    <location>
        <position position="13"/>
    </location>
    <ligand>
        <name>Mg(2+)</name>
        <dbReference type="ChEBI" id="CHEBI:18420"/>
    </ligand>
</feature>
<keyword evidence="6" id="KW-0460">Magnesium</keyword>
<dbReference type="InterPro" id="IPR027417">
    <property type="entry name" value="P-loop_NTPase"/>
</dbReference>
<dbReference type="Proteomes" id="UP000887565">
    <property type="component" value="Unplaced"/>
</dbReference>
<evidence type="ECO:0000256" key="6">
    <source>
        <dbReference type="PIRSR" id="PIRSR601019-2"/>
    </source>
</evidence>
<dbReference type="Pfam" id="PF00503">
    <property type="entry name" value="G-alpha"/>
    <property type="match status" value="1"/>
</dbReference>
<dbReference type="PANTHER" id="PTHR10218">
    <property type="entry name" value="GTP-BINDING PROTEIN ALPHA SUBUNIT"/>
    <property type="match status" value="1"/>
</dbReference>
<dbReference type="AlphaFoldDB" id="A0A915JDM3"/>
<evidence type="ECO:0000256" key="1">
    <source>
        <dbReference type="ARBA" id="ARBA00022723"/>
    </source>
</evidence>
<dbReference type="GO" id="GO:0031683">
    <property type="term" value="F:G-protein beta/gamma-subunit complex binding"/>
    <property type="evidence" value="ECO:0007669"/>
    <property type="project" value="InterPro"/>
</dbReference>
<reference evidence="8" key="1">
    <citation type="submission" date="2022-11" db="UniProtKB">
        <authorList>
            <consortium name="WormBaseParasite"/>
        </authorList>
    </citation>
    <scope>IDENTIFICATION</scope>
</reference>
<dbReference type="GO" id="GO:0005834">
    <property type="term" value="C:heterotrimeric G-protein complex"/>
    <property type="evidence" value="ECO:0007669"/>
    <property type="project" value="TreeGrafter"/>
</dbReference>
<dbReference type="Gene3D" id="3.40.50.300">
    <property type="entry name" value="P-loop containing nucleotide triphosphate hydrolases"/>
    <property type="match status" value="1"/>
</dbReference>
<dbReference type="GO" id="GO:0005737">
    <property type="term" value="C:cytoplasm"/>
    <property type="evidence" value="ECO:0007669"/>
    <property type="project" value="TreeGrafter"/>
</dbReference>
<evidence type="ECO:0000256" key="3">
    <source>
        <dbReference type="ARBA" id="ARBA00023134"/>
    </source>
</evidence>
<feature type="binding site" evidence="6">
    <location>
        <position position="147"/>
    </location>
    <ligand>
        <name>Mg(2+)</name>
        <dbReference type="ChEBI" id="CHEBI:18420"/>
    </ligand>
</feature>
<dbReference type="SUPFAM" id="SSF47895">
    <property type="entry name" value="Transducin (alpha subunit), insertion domain"/>
    <property type="match status" value="1"/>
</dbReference>
<name>A0A915JDM3_ROMCU</name>